<dbReference type="FunFam" id="3.40.50.880:FF:000015">
    <property type="entry name" value="Protein DJ-1 homolog C"/>
    <property type="match status" value="1"/>
</dbReference>
<dbReference type="InterPro" id="IPR006287">
    <property type="entry name" value="DJ-1"/>
</dbReference>
<sequence length="183" mass="19994">MVRVLVPLADGFEELEAISIIDVLRRVGCEVILASLKTSLEVSSQGKVKFIVDKSIFEIQADCLDAVVFPGGWEGTQNLANSESLKHILQILHNKGKIIGAICAAPLALFKMGILENKRFTCYPGIEGMIANNYYQTMPNVVEDANIITSRGPATALEFAFILAEKLVGLEKTQEIKKGMLVL</sequence>
<reference evidence="3 4" key="1">
    <citation type="submission" date="2017-06" db="EMBL/GenBank/DDBJ databases">
        <title>Complete genome of Helicobacter apodemus.</title>
        <authorList>
            <person name="Cho S."/>
        </authorList>
    </citation>
    <scope>NUCLEOTIDE SEQUENCE [LARGE SCALE GENOMIC DNA]</scope>
    <source>
        <strain evidence="4">SNUVETPUB-15-01</strain>
    </source>
</reference>
<dbReference type="GO" id="GO:0005737">
    <property type="term" value="C:cytoplasm"/>
    <property type="evidence" value="ECO:0007669"/>
    <property type="project" value="TreeGrafter"/>
</dbReference>
<dbReference type="KEGG" id="had:CDV25_01560"/>
<dbReference type="PANTHER" id="PTHR48094">
    <property type="entry name" value="PROTEIN/NUCLEIC ACID DEGLYCASE DJ-1-RELATED"/>
    <property type="match status" value="1"/>
</dbReference>
<dbReference type="EMBL" id="CP021886">
    <property type="protein sequence ID" value="AWI35045.1"/>
    <property type="molecule type" value="Genomic_DNA"/>
</dbReference>
<feature type="domain" description="DJ-1/PfpI" evidence="2">
    <location>
        <begin position="3"/>
        <end position="165"/>
    </location>
</feature>
<dbReference type="CDD" id="cd03135">
    <property type="entry name" value="GATase1_DJ-1"/>
    <property type="match status" value="1"/>
</dbReference>
<gene>
    <name evidence="3" type="ORF">CDV25_01560</name>
</gene>
<dbReference type="Pfam" id="PF01965">
    <property type="entry name" value="DJ-1_PfpI"/>
    <property type="match status" value="1"/>
</dbReference>
<dbReference type="Gene3D" id="3.40.50.880">
    <property type="match status" value="1"/>
</dbReference>
<dbReference type="NCBIfam" id="TIGR01383">
    <property type="entry name" value="not_thiJ"/>
    <property type="match status" value="1"/>
</dbReference>
<dbReference type="OrthoDB" id="9792284at2"/>
<proteinExistence type="predicted"/>
<dbReference type="InterPro" id="IPR029062">
    <property type="entry name" value="Class_I_gatase-like"/>
</dbReference>
<name>A0A2U8FHJ2_9HELI</name>
<dbReference type="SUPFAM" id="SSF52317">
    <property type="entry name" value="Class I glutamine amidotransferase-like"/>
    <property type="match status" value="1"/>
</dbReference>
<organism evidence="3 4">
    <name type="scientific">Helicobacter apodemus</name>
    <dbReference type="NCBI Taxonomy" id="135569"/>
    <lineage>
        <taxon>Bacteria</taxon>
        <taxon>Pseudomonadati</taxon>
        <taxon>Campylobacterota</taxon>
        <taxon>Epsilonproteobacteria</taxon>
        <taxon>Campylobacterales</taxon>
        <taxon>Helicobacteraceae</taxon>
        <taxon>Helicobacter</taxon>
    </lineage>
</organism>
<dbReference type="PANTHER" id="PTHR48094:SF12">
    <property type="entry name" value="PARKINSON DISEASE PROTEIN 7 HOMOLOG"/>
    <property type="match status" value="1"/>
</dbReference>
<evidence type="ECO:0000256" key="1">
    <source>
        <dbReference type="ARBA" id="ARBA00022737"/>
    </source>
</evidence>
<evidence type="ECO:0000313" key="4">
    <source>
        <dbReference type="Proteomes" id="UP000244890"/>
    </source>
</evidence>
<protein>
    <submittedName>
        <fullName evidence="3">DJ-1 family protein</fullName>
    </submittedName>
</protein>
<evidence type="ECO:0000313" key="3">
    <source>
        <dbReference type="EMBL" id="AWI35045.1"/>
    </source>
</evidence>
<dbReference type="AlphaFoldDB" id="A0A2U8FHJ2"/>
<accession>A0A2U8FHJ2</accession>
<dbReference type="Proteomes" id="UP000244890">
    <property type="component" value="Chromosome"/>
</dbReference>
<dbReference type="InterPro" id="IPR050325">
    <property type="entry name" value="Prot/Nucl_acid_deglycase"/>
</dbReference>
<keyword evidence="1" id="KW-0677">Repeat</keyword>
<dbReference type="InterPro" id="IPR002818">
    <property type="entry name" value="DJ-1/PfpI"/>
</dbReference>
<evidence type="ECO:0000259" key="2">
    <source>
        <dbReference type="Pfam" id="PF01965"/>
    </source>
</evidence>